<dbReference type="InterPro" id="IPR006693">
    <property type="entry name" value="AB_hydrolase_lipase"/>
</dbReference>
<dbReference type="PANTHER" id="PTHR11005">
    <property type="entry name" value="LYSOSOMAL ACID LIPASE-RELATED"/>
    <property type="match status" value="1"/>
</dbReference>
<organism evidence="3 4">
    <name type="scientific">Rotaria socialis</name>
    <dbReference type="NCBI Taxonomy" id="392032"/>
    <lineage>
        <taxon>Eukaryota</taxon>
        <taxon>Metazoa</taxon>
        <taxon>Spiralia</taxon>
        <taxon>Gnathifera</taxon>
        <taxon>Rotifera</taxon>
        <taxon>Eurotatoria</taxon>
        <taxon>Bdelloidea</taxon>
        <taxon>Philodinida</taxon>
        <taxon>Philodinidae</taxon>
        <taxon>Rotaria</taxon>
    </lineage>
</organism>
<evidence type="ECO:0000259" key="2">
    <source>
        <dbReference type="Pfam" id="PF04083"/>
    </source>
</evidence>
<dbReference type="Gene3D" id="3.40.50.1820">
    <property type="entry name" value="alpha/beta hydrolase"/>
    <property type="match status" value="1"/>
</dbReference>
<sequence length="664" mass="75496">MMFGILSFFLLFSLCCSRSLPKVQQPDPECDYNITQLIQSKGYPWEEHKVTTADGYILGVFRIPHGRNASSSTPGRPVLLQHGLLDSATSWVINFPEQSLGFILADAGYDVWLGNMRGNHYSRAHVKYNPDHDEAFWDFSWDDMARDDLPSMIYYILNQTKQTQIGYVGHSQGTMIGFAEFGNLSNLVQNNVSLYVALAPVAHVGHIKSPIKYLSTTTIIKDLELYWHILFGRNEFLPSSDIVRWLATYGCEQIIVDRLICENIFLVLYGPEKKNLNETRMPVYVAHEPAGTSVKNMIHFAQGVQTNTFQAYDYGSPEKNQLHYNQTTPPAYAIRPMKILTKTKHFVYMKVSTSEFNEKPSIFTALNEINDDDSLNGSDVKQSITRCSDDSNNTACRLLTLVDIHQALNTIEIRQQLSRKRANSSDRDISAMSSEQTTQSTCDYNCCRLVHSDKSSRLLLPLARRGRAHHIPSRSTSLLCKNCVKIKQEQQNSILQKYQQIDNDDDDDDHEKESMNIFDSITNTDKPMEQENKHQMITRDIPHEIEFSLINDDEKNNTDNSEYESARMLIWKINTSNNHNQTNAIDASYDTGSLTNNEKKKLLQEAIRKLHIVLSNRSTSPSTTTTTATTTTTTIPDTDLDEIEFTYRALQTTVNILSSSLESL</sequence>
<dbReference type="Proteomes" id="UP000663833">
    <property type="component" value="Unassembled WGS sequence"/>
</dbReference>
<dbReference type="InterPro" id="IPR029058">
    <property type="entry name" value="AB_hydrolase_fold"/>
</dbReference>
<proteinExistence type="predicted"/>
<dbReference type="GO" id="GO:0006629">
    <property type="term" value="P:lipid metabolic process"/>
    <property type="evidence" value="ECO:0007669"/>
    <property type="project" value="InterPro"/>
</dbReference>
<dbReference type="AlphaFoldDB" id="A0A818GNN8"/>
<protein>
    <recommendedName>
        <fullName evidence="2">Partial AB-hydrolase lipase domain-containing protein</fullName>
    </recommendedName>
</protein>
<comment type="caution">
    <text evidence="3">The sequence shown here is derived from an EMBL/GenBank/DDBJ whole genome shotgun (WGS) entry which is preliminary data.</text>
</comment>
<evidence type="ECO:0000313" key="4">
    <source>
        <dbReference type="Proteomes" id="UP000663833"/>
    </source>
</evidence>
<reference evidence="3" key="1">
    <citation type="submission" date="2021-02" db="EMBL/GenBank/DDBJ databases">
        <authorList>
            <person name="Nowell W R."/>
        </authorList>
    </citation>
    <scope>NUCLEOTIDE SEQUENCE</scope>
</reference>
<name>A0A818GNN8_9BILA</name>
<dbReference type="EMBL" id="CAJNYD010003259">
    <property type="protein sequence ID" value="CAF3492227.1"/>
    <property type="molecule type" value="Genomic_DNA"/>
</dbReference>
<keyword evidence="1" id="KW-0732">Signal</keyword>
<gene>
    <name evidence="3" type="ORF">LUA448_LOCUS24746</name>
</gene>
<dbReference type="FunFam" id="3.40.50.1820:FF:000012">
    <property type="entry name" value="Lipase"/>
    <property type="match status" value="1"/>
</dbReference>
<feature type="signal peptide" evidence="1">
    <location>
        <begin position="1"/>
        <end position="17"/>
    </location>
</feature>
<evidence type="ECO:0000256" key="1">
    <source>
        <dbReference type="SAM" id="SignalP"/>
    </source>
</evidence>
<accession>A0A818GNN8</accession>
<feature type="domain" description="Partial AB-hydrolase lipase" evidence="2">
    <location>
        <begin position="34"/>
        <end position="94"/>
    </location>
</feature>
<dbReference type="Pfam" id="PF04083">
    <property type="entry name" value="Abhydro_lipase"/>
    <property type="match status" value="1"/>
</dbReference>
<feature type="chain" id="PRO_5032841188" description="Partial AB-hydrolase lipase domain-containing protein" evidence="1">
    <location>
        <begin position="18"/>
        <end position="664"/>
    </location>
</feature>
<evidence type="ECO:0000313" key="3">
    <source>
        <dbReference type="EMBL" id="CAF3492227.1"/>
    </source>
</evidence>
<dbReference type="SUPFAM" id="SSF53474">
    <property type="entry name" value="alpha/beta-Hydrolases"/>
    <property type="match status" value="1"/>
</dbReference>